<accession>A0A2T0QY61</accession>
<comment type="caution">
    <text evidence="2">The sequence shown here is derived from an EMBL/GenBank/DDBJ whole genome shotgun (WGS) entry which is preliminary data.</text>
</comment>
<dbReference type="AlphaFoldDB" id="A0A2T0QY61"/>
<dbReference type="PANTHER" id="PTHR37298:SF1">
    <property type="entry name" value="UPF0111 PROTEIN YKAA"/>
    <property type="match status" value="1"/>
</dbReference>
<keyword evidence="3" id="KW-1185">Reference proteome</keyword>
<proteinExistence type="inferred from homology"/>
<evidence type="ECO:0000256" key="1">
    <source>
        <dbReference type="ARBA" id="ARBA00008591"/>
    </source>
</evidence>
<dbReference type="InterPro" id="IPR038078">
    <property type="entry name" value="PhoU-like_sf"/>
</dbReference>
<gene>
    <name evidence="2" type="ORF">CLV37_11497</name>
</gene>
<evidence type="ECO:0008006" key="4">
    <source>
        <dbReference type="Google" id="ProtNLM"/>
    </source>
</evidence>
<dbReference type="InterPro" id="IPR052912">
    <property type="entry name" value="UPF0111_domain"/>
</dbReference>
<dbReference type="Proteomes" id="UP000238083">
    <property type="component" value="Unassembled WGS sequence"/>
</dbReference>
<reference evidence="2 3" key="1">
    <citation type="submission" date="2018-03" db="EMBL/GenBank/DDBJ databases">
        <title>Genomic Encyclopedia of Archaeal and Bacterial Type Strains, Phase II (KMG-II): from individual species to whole genera.</title>
        <authorList>
            <person name="Goeker M."/>
        </authorList>
    </citation>
    <scope>NUCLEOTIDE SEQUENCE [LARGE SCALE GENOMIC DNA]</scope>
    <source>
        <strain evidence="2 3">DSM 19711</strain>
    </source>
</reference>
<sequence length="206" mass="22964">MRFRLRPQDDGFFELFAATGAILVEACRILTEAIGSDPVRRSELSDAMEEVEHRGDESSHALVRKVNSSYLTPFDREDVYQLGARLDDCLDLMQKALDRMVVYRVGALPDAVGELVQVLSRQAELTSEAMPRLRSPAALSDYWVEVNRLENQADQIHLRLLAEIFAGGYDAVEIIKHKEIVDTLEAAADAFELVAQTVETIAVKGS</sequence>
<organism evidence="2 3">
    <name type="scientific">Kineococcus rhizosphaerae</name>
    <dbReference type="NCBI Taxonomy" id="559628"/>
    <lineage>
        <taxon>Bacteria</taxon>
        <taxon>Bacillati</taxon>
        <taxon>Actinomycetota</taxon>
        <taxon>Actinomycetes</taxon>
        <taxon>Kineosporiales</taxon>
        <taxon>Kineosporiaceae</taxon>
        <taxon>Kineococcus</taxon>
    </lineage>
</organism>
<evidence type="ECO:0000313" key="3">
    <source>
        <dbReference type="Proteomes" id="UP000238083"/>
    </source>
</evidence>
<dbReference type="OrthoDB" id="9797568at2"/>
<protein>
    <recommendedName>
        <fullName evidence="4">Phosphate transport regulator</fullName>
    </recommendedName>
</protein>
<dbReference type="RefSeq" id="WP_106214749.1">
    <property type="nucleotide sequence ID" value="NZ_PVZF01000014.1"/>
</dbReference>
<dbReference type="InterPro" id="IPR018445">
    <property type="entry name" value="Put_Phosphate_transp_reg"/>
</dbReference>
<dbReference type="Pfam" id="PF01865">
    <property type="entry name" value="PhoU_div"/>
    <property type="match status" value="1"/>
</dbReference>
<dbReference type="PANTHER" id="PTHR37298">
    <property type="entry name" value="UPF0111 PROTEIN YKAA"/>
    <property type="match status" value="1"/>
</dbReference>
<dbReference type="Gene3D" id="1.20.58.220">
    <property type="entry name" value="Phosphate transport system protein phou homolog 2, domain 2"/>
    <property type="match status" value="1"/>
</dbReference>
<comment type="similarity">
    <text evidence="1">Belongs to the UPF0111 family.</text>
</comment>
<name>A0A2T0QY61_9ACTN</name>
<dbReference type="EMBL" id="PVZF01000014">
    <property type="protein sequence ID" value="PRY11143.1"/>
    <property type="molecule type" value="Genomic_DNA"/>
</dbReference>
<evidence type="ECO:0000313" key="2">
    <source>
        <dbReference type="EMBL" id="PRY11143.1"/>
    </source>
</evidence>